<evidence type="ECO:0000313" key="5">
    <source>
        <dbReference type="EMBL" id="GAA5154246.1"/>
    </source>
</evidence>
<accession>A0ABP9PYF1</accession>
<name>A0ABP9PYF1_9ACTN</name>
<protein>
    <recommendedName>
        <fullName evidence="4">Putative zinc-finger domain-containing protein</fullName>
    </recommendedName>
</protein>
<keyword evidence="6" id="KW-1185">Reference proteome</keyword>
<sequence length="233" mass="23968">MSDHDPHDPAHDRLRTDLGAYVLGGLGPADAAAVEAHLRGCAACRAERDALLPAASVLGELRRADVPGTADDVHAPAGLEPALLARLAEESRQERRTSWARRAGVAAVAGAAAAAVLVAGLVLTRPDDAPPAVPTEAVEVSVRDAGVAADAELVNHTWGVEVRLSGSGFAAGGRYRVDVLGADGSRFPAGEFVGTGSAEMVCNLNSSVLRDQASGFEVRARDGHVVLRSSFDA</sequence>
<feature type="domain" description="Putative zinc-finger" evidence="4">
    <location>
        <begin position="15"/>
        <end position="45"/>
    </location>
</feature>
<evidence type="ECO:0000256" key="1">
    <source>
        <dbReference type="ARBA" id="ARBA00023015"/>
    </source>
</evidence>
<keyword evidence="3" id="KW-1133">Transmembrane helix</keyword>
<keyword evidence="3" id="KW-0472">Membrane</keyword>
<proteinExistence type="predicted"/>
<dbReference type="EMBL" id="BAABKG010000005">
    <property type="protein sequence ID" value="GAA5154246.1"/>
    <property type="molecule type" value="Genomic_DNA"/>
</dbReference>
<evidence type="ECO:0000256" key="3">
    <source>
        <dbReference type="SAM" id="Phobius"/>
    </source>
</evidence>
<dbReference type="Proteomes" id="UP001500221">
    <property type="component" value="Unassembled WGS sequence"/>
</dbReference>
<organism evidence="5 6">
    <name type="scientific">Nocardioides marinquilinus</name>
    <dbReference type="NCBI Taxonomy" id="1210400"/>
    <lineage>
        <taxon>Bacteria</taxon>
        <taxon>Bacillati</taxon>
        <taxon>Actinomycetota</taxon>
        <taxon>Actinomycetes</taxon>
        <taxon>Propionibacteriales</taxon>
        <taxon>Nocardioidaceae</taxon>
        <taxon>Nocardioides</taxon>
    </lineage>
</organism>
<keyword evidence="3" id="KW-0812">Transmembrane</keyword>
<dbReference type="InterPro" id="IPR027383">
    <property type="entry name" value="Znf_put"/>
</dbReference>
<dbReference type="InterPro" id="IPR041916">
    <property type="entry name" value="Anti_sigma_zinc_sf"/>
</dbReference>
<keyword evidence="1" id="KW-0805">Transcription regulation</keyword>
<comment type="caution">
    <text evidence="5">The sequence shown here is derived from an EMBL/GenBank/DDBJ whole genome shotgun (WGS) entry which is preliminary data.</text>
</comment>
<dbReference type="RefSeq" id="WP_345462283.1">
    <property type="nucleotide sequence ID" value="NZ_BAABKG010000005.1"/>
</dbReference>
<evidence type="ECO:0000259" key="4">
    <source>
        <dbReference type="Pfam" id="PF13490"/>
    </source>
</evidence>
<evidence type="ECO:0000256" key="2">
    <source>
        <dbReference type="ARBA" id="ARBA00023163"/>
    </source>
</evidence>
<keyword evidence="2" id="KW-0804">Transcription</keyword>
<dbReference type="Gene3D" id="1.10.10.1320">
    <property type="entry name" value="Anti-sigma factor, zinc-finger domain"/>
    <property type="match status" value="1"/>
</dbReference>
<feature type="transmembrane region" description="Helical" evidence="3">
    <location>
        <begin position="103"/>
        <end position="123"/>
    </location>
</feature>
<evidence type="ECO:0000313" key="6">
    <source>
        <dbReference type="Proteomes" id="UP001500221"/>
    </source>
</evidence>
<dbReference type="Pfam" id="PF13490">
    <property type="entry name" value="zf-HC2"/>
    <property type="match status" value="1"/>
</dbReference>
<reference evidence="6" key="1">
    <citation type="journal article" date="2019" name="Int. J. Syst. Evol. Microbiol.">
        <title>The Global Catalogue of Microorganisms (GCM) 10K type strain sequencing project: providing services to taxonomists for standard genome sequencing and annotation.</title>
        <authorList>
            <consortium name="The Broad Institute Genomics Platform"/>
            <consortium name="The Broad Institute Genome Sequencing Center for Infectious Disease"/>
            <person name="Wu L."/>
            <person name="Ma J."/>
        </authorList>
    </citation>
    <scope>NUCLEOTIDE SEQUENCE [LARGE SCALE GENOMIC DNA]</scope>
    <source>
        <strain evidence="6">JCM 18459</strain>
    </source>
</reference>
<gene>
    <name evidence="5" type="ORF">GCM10023340_37490</name>
</gene>